<evidence type="ECO:0000313" key="4">
    <source>
        <dbReference type="EMBL" id="EQD25931.1"/>
    </source>
</evidence>
<dbReference type="AlphaFoldDB" id="T0XSW7"/>
<feature type="compositionally biased region" description="Basic and acidic residues" evidence="2">
    <location>
        <begin position="1"/>
        <end position="13"/>
    </location>
</feature>
<evidence type="ECO:0000256" key="2">
    <source>
        <dbReference type="SAM" id="MobiDB-lite"/>
    </source>
</evidence>
<feature type="domain" description="KfrA N-terminal DNA-binding" evidence="3">
    <location>
        <begin position="8"/>
        <end position="127"/>
    </location>
</feature>
<feature type="region of interest" description="Disordered" evidence="2">
    <location>
        <begin position="308"/>
        <end position="339"/>
    </location>
</feature>
<evidence type="ECO:0000259" key="3">
    <source>
        <dbReference type="Pfam" id="PF11740"/>
    </source>
</evidence>
<evidence type="ECO:0000256" key="1">
    <source>
        <dbReference type="SAM" id="Coils"/>
    </source>
</evidence>
<reference evidence="4" key="1">
    <citation type="submission" date="2013-08" db="EMBL/GenBank/DDBJ databases">
        <authorList>
            <person name="Mendez C."/>
            <person name="Richter M."/>
            <person name="Ferrer M."/>
            <person name="Sanchez J."/>
        </authorList>
    </citation>
    <scope>NUCLEOTIDE SEQUENCE</scope>
</reference>
<accession>T0XSW7</accession>
<reference evidence="4" key="2">
    <citation type="journal article" date="2014" name="ISME J.">
        <title>Microbial stratification in low pH oxic and suboxic macroscopic growths along an acid mine drainage.</title>
        <authorList>
            <person name="Mendez-Garcia C."/>
            <person name="Mesa V."/>
            <person name="Sprenger R.R."/>
            <person name="Richter M."/>
            <person name="Diez M.S."/>
            <person name="Solano J."/>
            <person name="Bargiela R."/>
            <person name="Golyshina O.V."/>
            <person name="Manteca A."/>
            <person name="Ramos J.L."/>
            <person name="Gallego J.R."/>
            <person name="Llorente I."/>
            <person name="Martins Dos Santos V.A."/>
            <person name="Jensen O.N."/>
            <person name="Pelaez A.I."/>
            <person name="Sanchez J."/>
            <person name="Ferrer M."/>
        </authorList>
    </citation>
    <scope>NUCLEOTIDE SEQUENCE</scope>
</reference>
<feature type="region of interest" description="Disordered" evidence="2">
    <location>
        <begin position="1"/>
        <end position="20"/>
    </location>
</feature>
<dbReference type="EMBL" id="AUZZ01011534">
    <property type="protein sequence ID" value="EQD25931.1"/>
    <property type="molecule type" value="Genomic_DNA"/>
</dbReference>
<feature type="coiled-coil region" evidence="1">
    <location>
        <begin position="114"/>
        <end position="191"/>
    </location>
</feature>
<feature type="compositionally biased region" description="Basic residues" evidence="2">
    <location>
        <begin position="328"/>
        <end position="339"/>
    </location>
</feature>
<name>T0XSW7_9ZZZZ</name>
<protein>
    <submittedName>
        <fullName evidence="4">Cointegrase resolution protein</fullName>
    </submittedName>
</protein>
<gene>
    <name evidence="4" type="ORF">B2A_15874</name>
</gene>
<sequence>MSRVSDTRQRTREAAAQLVAGGKRPHEITVDQIYAAIQQGSRTTINDELKLWKGERTKVDALGADLPAAVADAMRALWVAAVEQGEAVFAEQSGALETALAEADQHWNAAVQERDKALATVAALTEQCETLRHQVAAQQARAETEIGAKNQALQDGQELQQRLIALQAETAEQIERIRRAQTEQAEEFQALIASRDAVFQAERDTASERLEVAQARMLQEIDAAREGQRRTEQQMGKTRERLEQQQASLAEMRMEAGHHRRELAERDTRLEALASTVADRDRIAIELAAARGQLEGLGTAMRSLETRATTAESRISALLAERMSPATPRKKKQGKQRDA</sequence>
<proteinExistence type="predicted"/>
<organism evidence="4">
    <name type="scientific">mine drainage metagenome</name>
    <dbReference type="NCBI Taxonomy" id="410659"/>
    <lineage>
        <taxon>unclassified sequences</taxon>
        <taxon>metagenomes</taxon>
        <taxon>ecological metagenomes</taxon>
    </lineage>
</organism>
<dbReference type="InterPro" id="IPR021104">
    <property type="entry name" value="KfrA_DNA-bd_N"/>
</dbReference>
<comment type="caution">
    <text evidence="4">The sequence shown here is derived from an EMBL/GenBank/DDBJ whole genome shotgun (WGS) entry which is preliminary data.</text>
</comment>
<keyword evidence="1" id="KW-0175">Coiled coil</keyword>
<feature type="coiled-coil region" evidence="1">
    <location>
        <begin position="235"/>
        <end position="262"/>
    </location>
</feature>
<dbReference type="Pfam" id="PF11740">
    <property type="entry name" value="KfrA_N"/>
    <property type="match status" value="1"/>
</dbReference>